<proteinExistence type="predicted"/>
<accession>A0A8J9YI97</accession>
<dbReference type="Proteomes" id="UP000838878">
    <property type="component" value="Chromosome 6"/>
</dbReference>
<reference evidence="2" key="1">
    <citation type="submission" date="2021-12" db="EMBL/GenBank/DDBJ databases">
        <authorList>
            <person name="Martin H S."/>
        </authorList>
    </citation>
    <scope>NUCLEOTIDE SEQUENCE</scope>
</reference>
<protein>
    <submittedName>
        <fullName evidence="2">Uncharacterized protein</fullName>
    </submittedName>
</protein>
<keyword evidence="3" id="KW-1185">Reference proteome</keyword>
<dbReference type="EMBL" id="OV170226">
    <property type="protein sequence ID" value="CAH0727695.1"/>
    <property type="molecule type" value="Genomic_DNA"/>
</dbReference>
<evidence type="ECO:0000313" key="3">
    <source>
        <dbReference type="Proteomes" id="UP000838878"/>
    </source>
</evidence>
<evidence type="ECO:0000256" key="1">
    <source>
        <dbReference type="SAM" id="MobiDB-lite"/>
    </source>
</evidence>
<feature type="region of interest" description="Disordered" evidence="1">
    <location>
        <begin position="1"/>
        <end position="40"/>
    </location>
</feature>
<sequence length="141" mass="15682">MDELNDEILNDSPTPLAIPSSEVGLPGTSEKDTGQNIDNIGDNESDRWKILFDMQQRQILELVRAIKEPNSNHFKIVFPEYNSDLRDSNARAWCNTVDLCMQENPLSGSDLIITMAKALKGSAASCESAIERSRIDLDENA</sequence>
<gene>
    <name evidence="2" type="ORF">BINO364_LOCUS13001</name>
</gene>
<name>A0A8J9YI97_9NEOP</name>
<evidence type="ECO:0000313" key="2">
    <source>
        <dbReference type="EMBL" id="CAH0727695.1"/>
    </source>
</evidence>
<dbReference type="OrthoDB" id="116216at2759"/>
<dbReference type="AlphaFoldDB" id="A0A8J9YI97"/>
<organism evidence="2 3">
    <name type="scientific">Brenthis ino</name>
    <name type="common">lesser marbled fritillary</name>
    <dbReference type="NCBI Taxonomy" id="405034"/>
    <lineage>
        <taxon>Eukaryota</taxon>
        <taxon>Metazoa</taxon>
        <taxon>Ecdysozoa</taxon>
        <taxon>Arthropoda</taxon>
        <taxon>Hexapoda</taxon>
        <taxon>Insecta</taxon>
        <taxon>Pterygota</taxon>
        <taxon>Neoptera</taxon>
        <taxon>Endopterygota</taxon>
        <taxon>Lepidoptera</taxon>
        <taxon>Glossata</taxon>
        <taxon>Ditrysia</taxon>
        <taxon>Papilionoidea</taxon>
        <taxon>Nymphalidae</taxon>
        <taxon>Heliconiinae</taxon>
        <taxon>Argynnini</taxon>
        <taxon>Brenthis</taxon>
    </lineage>
</organism>
<feature type="non-terminal residue" evidence="2">
    <location>
        <position position="141"/>
    </location>
</feature>